<dbReference type="SUPFAM" id="SSF57667">
    <property type="entry name" value="beta-beta-alpha zinc fingers"/>
    <property type="match status" value="1"/>
</dbReference>
<keyword evidence="1" id="KW-0479">Metal-binding</keyword>
<dbReference type="Proteomes" id="UP000694548">
    <property type="component" value="Unassembled WGS sequence"/>
</dbReference>
<dbReference type="Pfam" id="PF00096">
    <property type="entry name" value="zf-C2H2"/>
    <property type="match status" value="2"/>
</dbReference>
<evidence type="ECO:0000256" key="3">
    <source>
        <dbReference type="ARBA" id="ARBA00022771"/>
    </source>
</evidence>
<dbReference type="Ensembl" id="ENSNFUT00015030022.1">
    <property type="protein sequence ID" value="ENSNFUP00015028734.1"/>
    <property type="gene ID" value="ENSNFUG00015013916.1"/>
</dbReference>
<reference evidence="8" key="1">
    <citation type="submission" date="2025-08" db="UniProtKB">
        <authorList>
            <consortium name="Ensembl"/>
        </authorList>
    </citation>
    <scope>IDENTIFICATION</scope>
</reference>
<evidence type="ECO:0000256" key="5">
    <source>
        <dbReference type="ARBA" id="ARBA00023242"/>
    </source>
</evidence>
<dbReference type="SMART" id="SM00355">
    <property type="entry name" value="ZnF_C2H2"/>
    <property type="match status" value="2"/>
</dbReference>
<dbReference type="InterPro" id="IPR036236">
    <property type="entry name" value="Znf_C2H2_sf"/>
</dbReference>
<keyword evidence="5" id="KW-0539">Nucleus</keyword>
<keyword evidence="9" id="KW-1185">Reference proteome</keyword>
<dbReference type="GO" id="GO:0000981">
    <property type="term" value="F:DNA-binding transcription factor activity, RNA polymerase II-specific"/>
    <property type="evidence" value="ECO:0007669"/>
    <property type="project" value="TreeGrafter"/>
</dbReference>
<dbReference type="PROSITE" id="PS50157">
    <property type="entry name" value="ZINC_FINGER_C2H2_2"/>
    <property type="match status" value="2"/>
</dbReference>
<evidence type="ECO:0000313" key="9">
    <source>
        <dbReference type="Proteomes" id="UP000694548"/>
    </source>
</evidence>
<dbReference type="GO" id="GO:0000978">
    <property type="term" value="F:RNA polymerase II cis-regulatory region sequence-specific DNA binding"/>
    <property type="evidence" value="ECO:0007669"/>
    <property type="project" value="TreeGrafter"/>
</dbReference>
<dbReference type="Gene3D" id="3.30.160.60">
    <property type="entry name" value="Classic Zinc Finger"/>
    <property type="match status" value="3"/>
</dbReference>
<sequence length="101" mass="11686">MTLCEKRFSDNLIKHIRVHTGQKPFACELCGQRFTQKGTLGRHMSVHTGQKPFACELCEKRFSEKSSLIKHMRVHTGQKPFNPHSRVLKRVLAPPTFRGWV</sequence>
<dbReference type="PROSITE" id="PS00028">
    <property type="entry name" value="ZINC_FINGER_C2H2_1"/>
    <property type="match status" value="2"/>
</dbReference>
<keyword evidence="2" id="KW-0677">Repeat</keyword>
<protein>
    <recommendedName>
        <fullName evidence="7">C2H2-type domain-containing protein</fullName>
    </recommendedName>
</protein>
<dbReference type="InterPro" id="IPR013087">
    <property type="entry name" value="Znf_C2H2_type"/>
</dbReference>
<evidence type="ECO:0000256" key="4">
    <source>
        <dbReference type="ARBA" id="ARBA00022833"/>
    </source>
</evidence>
<name>A0A8C6M1P7_NOTFU</name>
<keyword evidence="4" id="KW-0862">Zinc</keyword>
<evidence type="ECO:0000256" key="2">
    <source>
        <dbReference type="ARBA" id="ARBA00022737"/>
    </source>
</evidence>
<evidence type="ECO:0000313" key="8">
    <source>
        <dbReference type="Ensembl" id="ENSNFUP00015028734.1"/>
    </source>
</evidence>
<dbReference type="PIRSF" id="PIRSF017292">
    <property type="entry name" value="UCP017292_Znf_CHY"/>
    <property type="match status" value="1"/>
</dbReference>
<organism evidence="8 9">
    <name type="scientific">Nothobranchius furzeri</name>
    <name type="common">Turquoise killifish</name>
    <dbReference type="NCBI Taxonomy" id="105023"/>
    <lineage>
        <taxon>Eukaryota</taxon>
        <taxon>Metazoa</taxon>
        <taxon>Chordata</taxon>
        <taxon>Craniata</taxon>
        <taxon>Vertebrata</taxon>
        <taxon>Euteleostomi</taxon>
        <taxon>Actinopterygii</taxon>
        <taxon>Neopterygii</taxon>
        <taxon>Teleostei</taxon>
        <taxon>Neoteleostei</taxon>
        <taxon>Acanthomorphata</taxon>
        <taxon>Ovalentaria</taxon>
        <taxon>Atherinomorphae</taxon>
        <taxon>Cyprinodontiformes</taxon>
        <taxon>Nothobranchiidae</taxon>
        <taxon>Nothobranchius</taxon>
    </lineage>
</organism>
<reference evidence="8" key="2">
    <citation type="submission" date="2025-09" db="UniProtKB">
        <authorList>
            <consortium name="Ensembl"/>
        </authorList>
    </citation>
    <scope>IDENTIFICATION</scope>
</reference>
<dbReference type="FunFam" id="3.30.160.60:FF:002343">
    <property type="entry name" value="Zinc finger protein 33A"/>
    <property type="match status" value="1"/>
</dbReference>
<accession>A0A8C6M1P7</accession>
<dbReference type="GeneTree" id="ENSGT01150000286959"/>
<dbReference type="GO" id="GO:0008270">
    <property type="term" value="F:zinc ion binding"/>
    <property type="evidence" value="ECO:0007669"/>
    <property type="project" value="UniProtKB-KW"/>
</dbReference>
<proteinExistence type="predicted"/>
<dbReference type="PANTHER" id="PTHR23235">
    <property type="entry name" value="KRUEPPEL-LIKE TRANSCRIPTION FACTOR"/>
    <property type="match status" value="1"/>
</dbReference>
<dbReference type="InterPro" id="IPR016694">
    <property type="entry name" value="UCP017292"/>
</dbReference>
<evidence type="ECO:0000259" key="7">
    <source>
        <dbReference type="PROSITE" id="PS50157"/>
    </source>
</evidence>
<evidence type="ECO:0000256" key="1">
    <source>
        <dbReference type="ARBA" id="ARBA00022723"/>
    </source>
</evidence>
<dbReference type="AlphaFoldDB" id="A0A8C6M1P7"/>
<dbReference type="FunFam" id="3.30.160.60:FF:000912">
    <property type="entry name" value="Zinc finger protein 660"/>
    <property type="match status" value="1"/>
</dbReference>
<evidence type="ECO:0000256" key="6">
    <source>
        <dbReference type="PROSITE-ProRule" id="PRU00042"/>
    </source>
</evidence>
<feature type="domain" description="C2H2-type" evidence="7">
    <location>
        <begin position="25"/>
        <end position="52"/>
    </location>
</feature>
<keyword evidence="3 6" id="KW-0863">Zinc-finger</keyword>
<feature type="domain" description="C2H2-type" evidence="7">
    <location>
        <begin position="53"/>
        <end position="80"/>
    </location>
</feature>
<dbReference type="PANTHER" id="PTHR23235:SF142">
    <property type="entry name" value="ZINC FINGER PROTEIN 384"/>
    <property type="match status" value="1"/>
</dbReference>